<dbReference type="EMBL" id="AF403296">
    <property type="protein sequence ID" value="AAK94472.1"/>
    <property type="molecule type" value="Genomic_DNA"/>
</dbReference>
<feature type="compositionally biased region" description="Low complexity" evidence="1">
    <location>
        <begin position="103"/>
        <end position="116"/>
    </location>
</feature>
<sequence length="116" mass="12753">MLRAVEENTLLVLLVHAVAVLFESAHRRAQIVRWRSDEEQIVAVVMQLLRHPRGGPAVWGPRWPEHRKGLSPRPSSKHAQCPCTRRNAPSSISKTSVNGLPGSSRATSQSASTSSK</sequence>
<protein>
    <recommendedName>
        <fullName evidence="4">Secreted protein</fullName>
    </recommendedName>
</protein>
<name>Q962N9_LEIDO</name>
<keyword evidence="2" id="KW-0732">Signal</keyword>
<feature type="chain" id="PRO_5004322378" description="Secreted protein" evidence="2">
    <location>
        <begin position="20"/>
        <end position="116"/>
    </location>
</feature>
<evidence type="ECO:0000256" key="2">
    <source>
        <dbReference type="SAM" id="SignalP"/>
    </source>
</evidence>
<feature type="compositionally biased region" description="Polar residues" evidence="1">
    <location>
        <begin position="87"/>
        <end position="98"/>
    </location>
</feature>
<proteinExistence type="predicted"/>
<reference evidence="3" key="1">
    <citation type="submission" date="2001-07" db="EMBL/GenBank/DDBJ databases">
        <title>RAPD Studies on L. donovani field isolates.</title>
        <authorList>
            <person name="Roy U."/>
            <person name="Tripathi A."/>
            <person name="Vatsyayan R."/>
            <person name="Rastogi A.K."/>
        </authorList>
    </citation>
    <scope>NUCLEOTIDE SEQUENCE</scope>
</reference>
<evidence type="ECO:0000256" key="1">
    <source>
        <dbReference type="SAM" id="MobiDB-lite"/>
    </source>
</evidence>
<evidence type="ECO:0000313" key="3">
    <source>
        <dbReference type="EMBL" id="AAK94472.1"/>
    </source>
</evidence>
<dbReference type="AlphaFoldDB" id="Q962N9"/>
<evidence type="ECO:0008006" key="4">
    <source>
        <dbReference type="Google" id="ProtNLM"/>
    </source>
</evidence>
<feature type="signal peptide" evidence="2">
    <location>
        <begin position="1"/>
        <end position="19"/>
    </location>
</feature>
<feature type="region of interest" description="Disordered" evidence="1">
    <location>
        <begin position="53"/>
        <end position="116"/>
    </location>
</feature>
<organism evidence="3">
    <name type="scientific">Leishmania donovani</name>
    <dbReference type="NCBI Taxonomy" id="5661"/>
    <lineage>
        <taxon>Eukaryota</taxon>
        <taxon>Discoba</taxon>
        <taxon>Euglenozoa</taxon>
        <taxon>Kinetoplastea</taxon>
        <taxon>Metakinetoplastina</taxon>
        <taxon>Trypanosomatida</taxon>
        <taxon>Trypanosomatidae</taxon>
        <taxon>Leishmaniinae</taxon>
        <taxon>Leishmania</taxon>
    </lineage>
</organism>
<accession>Q962N9</accession>